<keyword evidence="1 6" id="KW-0963">Cytoplasm</keyword>
<comment type="similarity">
    <text evidence="6">Belongs to the KhpB RNA-binding protein family.</text>
</comment>
<accession>C0EA23</accession>
<comment type="caution">
    <text evidence="9">The sequence shown here is derived from an EMBL/GenBank/DDBJ whole genome shotgun (WGS) entry which is preliminary data.</text>
</comment>
<evidence type="ECO:0000256" key="1">
    <source>
        <dbReference type="ARBA" id="ARBA00022490"/>
    </source>
</evidence>
<dbReference type="Gene3D" id="3.30.1370.50">
    <property type="entry name" value="R3H-like domain"/>
    <property type="match status" value="1"/>
</dbReference>
<keyword evidence="10" id="KW-1185">Reference proteome</keyword>
<dbReference type="Gene3D" id="3.30.30.80">
    <property type="entry name" value="probable RNA-binding protein from clostridium symbiosum atcc 14940"/>
    <property type="match status" value="1"/>
</dbReference>
<dbReference type="InterPro" id="IPR032782">
    <property type="entry name" value="KhpB_N"/>
</dbReference>
<dbReference type="HOGENOM" id="CLU_042512_0_0_9"/>
<dbReference type="CDD" id="cd02644">
    <property type="entry name" value="R3H_jag"/>
    <property type="match status" value="1"/>
</dbReference>
<dbReference type="SMART" id="SM01245">
    <property type="entry name" value="Jag_N"/>
    <property type="match status" value="1"/>
</dbReference>
<dbReference type="AlphaFoldDB" id="C0EA23"/>
<feature type="region of interest" description="Disordered" evidence="7">
    <location>
        <begin position="58"/>
        <end position="82"/>
    </location>
</feature>
<keyword evidence="3 6" id="KW-0133">Cell shape</keyword>
<dbReference type="GO" id="GO:0003723">
    <property type="term" value="F:RNA binding"/>
    <property type="evidence" value="ECO:0007669"/>
    <property type="project" value="UniProtKB-UniRule"/>
</dbReference>
<evidence type="ECO:0000313" key="9">
    <source>
        <dbReference type="EMBL" id="EEG31642.1"/>
    </source>
</evidence>
<dbReference type="GO" id="GO:0009252">
    <property type="term" value="P:peptidoglycan biosynthetic process"/>
    <property type="evidence" value="ECO:0007669"/>
    <property type="project" value="UniProtKB-UniRule"/>
</dbReference>
<keyword evidence="2 6" id="KW-0694">RNA-binding</keyword>
<organism evidence="9 10">
    <name type="scientific">[Clostridium] methylpentosum DSM 5476</name>
    <dbReference type="NCBI Taxonomy" id="537013"/>
    <lineage>
        <taxon>Bacteria</taxon>
        <taxon>Bacillati</taxon>
        <taxon>Bacillota</taxon>
        <taxon>Clostridia</taxon>
        <taxon>Eubacteriales</taxon>
        <taxon>Oscillospiraceae</taxon>
        <taxon>Oscillospiraceae incertae sedis</taxon>
    </lineage>
</organism>
<comment type="function">
    <text evidence="6">A probable RNA chaperone. Forms a complex with KhpA which binds to cellular RNA and controls its expression. Plays a role in peptidoglycan (PG) homeostasis and cell length regulation.</text>
</comment>
<dbReference type="PROSITE" id="PS51061">
    <property type="entry name" value="R3H"/>
    <property type="match status" value="1"/>
</dbReference>
<comment type="subcellular location">
    <subcellularLocation>
        <location evidence="6">Cytoplasm</location>
    </subcellularLocation>
</comment>
<reference evidence="9 10" key="2">
    <citation type="submission" date="2009-02" db="EMBL/GenBank/DDBJ databases">
        <title>Draft genome sequence of Clostridium methylpentosum (DSM 5476).</title>
        <authorList>
            <person name="Sudarsanam P."/>
            <person name="Ley R."/>
            <person name="Guruge J."/>
            <person name="Turnbaugh P.J."/>
            <person name="Mahowald M."/>
            <person name="Liep D."/>
            <person name="Gordon J."/>
        </authorList>
    </citation>
    <scope>NUCLEOTIDE SEQUENCE [LARGE SCALE GENOMIC DNA]</scope>
    <source>
        <strain evidence="9 10">DSM 5476</strain>
    </source>
</reference>
<evidence type="ECO:0000256" key="5">
    <source>
        <dbReference type="ARBA" id="ARBA00023316"/>
    </source>
</evidence>
<feature type="region of interest" description="Disordered" evidence="7">
    <location>
        <begin position="232"/>
        <end position="280"/>
    </location>
</feature>
<dbReference type="eggNOG" id="COG1847">
    <property type="taxonomic scope" value="Bacteria"/>
</dbReference>
<dbReference type="GO" id="GO:0005737">
    <property type="term" value="C:cytoplasm"/>
    <property type="evidence" value="ECO:0007669"/>
    <property type="project" value="UniProtKB-SubCell"/>
</dbReference>
<dbReference type="Pfam" id="PF13083">
    <property type="entry name" value="KH_KhpA-B"/>
    <property type="match status" value="1"/>
</dbReference>
<dbReference type="CDD" id="cd02414">
    <property type="entry name" value="KH-II_Jag"/>
    <property type="match status" value="1"/>
</dbReference>
<dbReference type="InterPro" id="IPR015946">
    <property type="entry name" value="KH_dom-like_a/b"/>
</dbReference>
<dbReference type="InterPro" id="IPR038247">
    <property type="entry name" value="Jag_N_dom_sf"/>
</dbReference>
<gene>
    <name evidence="6" type="primary">khpB</name>
    <name evidence="6" type="synonym">eloR</name>
    <name evidence="9" type="ORF">CLOSTMETH_00677</name>
</gene>
<dbReference type="HAMAP" id="MF_00867">
    <property type="entry name" value="KhpB"/>
    <property type="match status" value="1"/>
</dbReference>
<dbReference type="Gene3D" id="3.30.300.20">
    <property type="match status" value="1"/>
</dbReference>
<proteinExistence type="inferred from homology"/>
<feature type="domain" description="R3H" evidence="8">
    <location>
        <begin position="167"/>
        <end position="233"/>
    </location>
</feature>
<evidence type="ECO:0000259" key="8">
    <source>
        <dbReference type="PROSITE" id="PS51061"/>
    </source>
</evidence>
<dbReference type="InterPro" id="IPR034079">
    <property type="entry name" value="R3H_KhpB"/>
</dbReference>
<dbReference type="InterPro" id="IPR036867">
    <property type="entry name" value="R3H_dom_sf"/>
</dbReference>
<protein>
    <recommendedName>
        <fullName evidence="6">RNA-binding protein KhpB</fullName>
    </recommendedName>
    <alternativeName>
        <fullName evidence="6">RNA-binding protein EloR</fullName>
    </alternativeName>
</protein>
<dbReference type="GO" id="GO:0008360">
    <property type="term" value="P:regulation of cell shape"/>
    <property type="evidence" value="ECO:0007669"/>
    <property type="project" value="UniProtKB-KW"/>
</dbReference>
<dbReference type="Pfam" id="PF14804">
    <property type="entry name" value="Jag_N"/>
    <property type="match status" value="1"/>
</dbReference>
<sequence length="307" mass="34923">MAKEIIIQADSAAQALEQACRQLGKKQEELSFVVLKEAKKSIFGKIKEQAEIKITYDDQEEPDTAVETGVEASAERPAEEDTTANKIWEAQEYLKNVLSAMGLVDIEQQVERDEDNVRIILKGDNLGVAIGRRGETLDALQYLVSLVANRIEGDYVRFIIDSGNFREKREETLRNLASKIARTTLKTGRNSTLEPMNPYERRIIHSVVSEINGVYSKSVGEEPNRKVVVFSENPRKFNNRPPRANRGGGQKRDRQSGNRGNSRPRKYDKDYIPTNVSSEPSTYNFEKEFLKSERKDAKLYSKIEFDD</sequence>
<keyword evidence="5 6" id="KW-0961">Cell wall biogenesis/degradation</keyword>
<dbReference type="GO" id="GO:0071555">
    <property type="term" value="P:cell wall organization"/>
    <property type="evidence" value="ECO:0007669"/>
    <property type="project" value="UniProtKB-KW"/>
</dbReference>
<dbReference type="PANTHER" id="PTHR35800">
    <property type="entry name" value="PROTEIN JAG"/>
    <property type="match status" value="1"/>
</dbReference>
<comment type="subunit">
    <text evidence="6">Forms a complex with KhpA.</text>
</comment>
<reference evidence="9 10" key="1">
    <citation type="submission" date="2009-01" db="EMBL/GenBank/DDBJ databases">
        <authorList>
            <person name="Fulton L."/>
            <person name="Clifton S."/>
            <person name="Fulton B."/>
            <person name="Xu J."/>
            <person name="Minx P."/>
            <person name="Pepin K.H."/>
            <person name="Johnson M."/>
            <person name="Bhonagiri V."/>
            <person name="Nash W.E."/>
            <person name="Mardis E.R."/>
            <person name="Wilson R.K."/>
        </authorList>
    </citation>
    <scope>NUCLEOTIDE SEQUENCE [LARGE SCALE GENOMIC DNA]</scope>
    <source>
        <strain evidence="9 10">DSM 5476</strain>
    </source>
</reference>
<evidence type="ECO:0000256" key="4">
    <source>
        <dbReference type="ARBA" id="ARBA00023186"/>
    </source>
</evidence>
<dbReference type="InterPro" id="IPR039247">
    <property type="entry name" value="KhpB"/>
</dbReference>
<comment type="domain">
    <text evidence="6">Has an N-terminal Jag-N domain and 2 RNA-binding domains (KH and R3H).</text>
</comment>
<comment type="caution">
    <text evidence="6">Lacks conserved residue(s) required for the propagation of feature annotation.</text>
</comment>
<dbReference type="STRING" id="537013.CLOSTMETH_00677"/>
<evidence type="ECO:0000313" key="10">
    <source>
        <dbReference type="Proteomes" id="UP000003340"/>
    </source>
</evidence>
<evidence type="ECO:0000256" key="6">
    <source>
        <dbReference type="HAMAP-Rule" id="MF_00867"/>
    </source>
</evidence>
<dbReference type="PANTHER" id="PTHR35800:SF1">
    <property type="entry name" value="RNA-BINDING PROTEIN KHPB"/>
    <property type="match status" value="1"/>
</dbReference>
<name>C0EA23_9FIRM</name>
<dbReference type="SMART" id="SM00393">
    <property type="entry name" value="R3H"/>
    <property type="match status" value="1"/>
</dbReference>
<dbReference type="EMBL" id="ACEC01000026">
    <property type="protein sequence ID" value="EEG31642.1"/>
    <property type="molecule type" value="Genomic_DNA"/>
</dbReference>
<evidence type="ECO:0000256" key="3">
    <source>
        <dbReference type="ARBA" id="ARBA00022960"/>
    </source>
</evidence>
<evidence type="ECO:0000256" key="7">
    <source>
        <dbReference type="SAM" id="MobiDB-lite"/>
    </source>
</evidence>
<dbReference type="InterPro" id="IPR001374">
    <property type="entry name" value="R3H_dom"/>
</dbReference>
<dbReference type="NCBIfam" id="NF041568">
    <property type="entry name" value="Jag_EloR"/>
    <property type="match status" value="1"/>
</dbReference>
<dbReference type="SUPFAM" id="SSF82708">
    <property type="entry name" value="R3H domain"/>
    <property type="match status" value="1"/>
</dbReference>
<dbReference type="InterPro" id="IPR038008">
    <property type="entry name" value="Jag_KH"/>
</dbReference>
<evidence type="ECO:0000256" key="2">
    <source>
        <dbReference type="ARBA" id="ARBA00022884"/>
    </source>
</evidence>
<dbReference type="Proteomes" id="UP000003340">
    <property type="component" value="Unassembled WGS sequence"/>
</dbReference>
<dbReference type="Pfam" id="PF01424">
    <property type="entry name" value="R3H"/>
    <property type="match status" value="1"/>
</dbReference>
<keyword evidence="4 6" id="KW-0143">Chaperone</keyword>